<comment type="similarity">
    <text evidence="3 9">Belongs to the FAD-dependent glycerol-3-phosphate dehydrogenase family.</text>
</comment>
<dbReference type="PROSITE" id="PS00978">
    <property type="entry name" value="FAD_G3PDH_2"/>
    <property type="match status" value="1"/>
</dbReference>
<evidence type="ECO:0000256" key="9">
    <source>
        <dbReference type="RuleBase" id="RU361217"/>
    </source>
</evidence>
<comment type="pathway">
    <text evidence="2">Polyol metabolism; glycerol degradation via glycerol kinase pathway; glycerone phosphate from sn-glycerol 3-phosphate (aerobic route): step 1/1.</text>
</comment>
<feature type="domain" description="FAD dependent oxidoreductase" evidence="10">
    <location>
        <begin position="20"/>
        <end position="351"/>
    </location>
</feature>
<dbReference type="SUPFAM" id="SSF54373">
    <property type="entry name" value="FAD-linked reductases, C-terminal domain"/>
    <property type="match status" value="1"/>
</dbReference>
<evidence type="ECO:0000259" key="10">
    <source>
        <dbReference type="Pfam" id="PF01266"/>
    </source>
</evidence>
<dbReference type="PANTHER" id="PTHR11985">
    <property type="entry name" value="GLYCEROL-3-PHOSPHATE DEHYDROGENASE"/>
    <property type="match status" value="1"/>
</dbReference>
<keyword evidence="6" id="KW-0274">FAD</keyword>
<accession>A0ABU9LHM9</accession>
<dbReference type="InterPro" id="IPR006076">
    <property type="entry name" value="FAD-dep_OxRdtase"/>
</dbReference>
<dbReference type="InterPro" id="IPR038299">
    <property type="entry name" value="DAO_C_sf"/>
</dbReference>
<evidence type="ECO:0000259" key="11">
    <source>
        <dbReference type="Pfam" id="PF16901"/>
    </source>
</evidence>
<evidence type="ECO:0000256" key="2">
    <source>
        <dbReference type="ARBA" id="ARBA00004977"/>
    </source>
</evidence>
<dbReference type="Pfam" id="PF16901">
    <property type="entry name" value="DAO_C"/>
    <property type="match status" value="1"/>
</dbReference>
<dbReference type="InterPro" id="IPR036188">
    <property type="entry name" value="FAD/NAD-bd_sf"/>
</dbReference>
<dbReference type="RefSeq" id="WP_087680136.1">
    <property type="nucleotide sequence ID" value="NZ_BJOB01000002.1"/>
</dbReference>
<dbReference type="GeneID" id="97820067"/>
<dbReference type="InterPro" id="IPR000447">
    <property type="entry name" value="G3P_DH_FAD-dep"/>
</dbReference>
<dbReference type="GO" id="GO:0016491">
    <property type="term" value="F:oxidoreductase activity"/>
    <property type="evidence" value="ECO:0007669"/>
    <property type="project" value="UniProtKB-KW"/>
</dbReference>
<dbReference type="PROSITE" id="PS00977">
    <property type="entry name" value="FAD_G3PDH_1"/>
    <property type="match status" value="1"/>
</dbReference>
<dbReference type="Gene3D" id="1.10.8.870">
    <property type="entry name" value="Alpha-glycerophosphate oxidase, cap domain"/>
    <property type="match status" value="1"/>
</dbReference>
<dbReference type="SUPFAM" id="SSF51905">
    <property type="entry name" value="FAD/NAD(P)-binding domain"/>
    <property type="match status" value="1"/>
</dbReference>
<evidence type="ECO:0000256" key="4">
    <source>
        <dbReference type="ARBA" id="ARBA00022630"/>
    </source>
</evidence>
<comment type="caution">
    <text evidence="12">The sequence shown here is derived from an EMBL/GenBank/DDBJ whole genome shotgun (WGS) entry which is preliminary data.</text>
</comment>
<dbReference type="Proteomes" id="UP001398420">
    <property type="component" value="Unassembled WGS sequence"/>
</dbReference>
<evidence type="ECO:0000256" key="8">
    <source>
        <dbReference type="ARBA" id="ARBA00049055"/>
    </source>
</evidence>
<keyword evidence="5" id="KW-0319">Glycerol metabolism</keyword>
<keyword evidence="4 9" id="KW-0285">Flavoprotein</keyword>
<dbReference type="InterPro" id="IPR031656">
    <property type="entry name" value="DAO_C"/>
</dbReference>
<dbReference type="EC" id="1.1.5.3" evidence="9"/>
<comment type="cofactor">
    <cofactor evidence="1 9">
        <name>FAD</name>
        <dbReference type="ChEBI" id="CHEBI:57692"/>
    </cofactor>
</comment>
<dbReference type="EMBL" id="JBCEWA010000001">
    <property type="protein sequence ID" value="MEL5987139.1"/>
    <property type="molecule type" value="Genomic_DNA"/>
</dbReference>
<proteinExistence type="inferred from homology"/>
<name>A0ABU9LHM9_9BACL</name>
<gene>
    <name evidence="12" type="ORF">AAF454_01720</name>
</gene>
<evidence type="ECO:0000256" key="3">
    <source>
        <dbReference type="ARBA" id="ARBA00007330"/>
    </source>
</evidence>
<evidence type="ECO:0000256" key="1">
    <source>
        <dbReference type="ARBA" id="ARBA00001974"/>
    </source>
</evidence>
<protein>
    <recommendedName>
        <fullName evidence="9">Glycerol-3-phosphate dehydrogenase</fullName>
        <ecNumber evidence="9">1.1.5.3</ecNumber>
    </recommendedName>
</protein>
<evidence type="ECO:0000256" key="5">
    <source>
        <dbReference type="ARBA" id="ARBA00022798"/>
    </source>
</evidence>
<evidence type="ECO:0000256" key="6">
    <source>
        <dbReference type="ARBA" id="ARBA00022827"/>
    </source>
</evidence>
<evidence type="ECO:0000313" key="12">
    <source>
        <dbReference type="EMBL" id="MEL5987139.1"/>
    </source>
</evidence>
<evidence type="ECO:0000256" key="7">
    <source>
        <dbReference type="ARBA" id="ARBA00023002"/>
    </source>
</evidence>
<comment type="catalytic activity">
    <reaction evidence="8 9">
        <text>a quinone + sn-glycerol 3-phosphate = dihydroxyacetone phosphate + a quinol</text>
        <dbReference type="Rhea" id="RHEA:18977"/>
        <dbReference type="ChEBI" id="CHEBI:24646"/>
        <dbReference type="ChEBI" id="CHEBI:57597"/>
        <dbReference type="ChEBI" id="CHEBI:57642"/>
        <dbReference type="ChEBI" id="CHEBI:132124"/>
        <dbReference type="EC" id="1.1.5.3"/>
    </reaction>
</comment>
<reference evidence="12 13" key="1">
    <citation type="submission" date="2024-04" db="EMBL/GenBank/DDBJ databases">
        <authorList>
            <person name="Wu Y.S."/>
            <person name="Zhang L."/>
        </authorList>
    </citation>
    <scope>NUCLEOTIDE SEQUENCE [LARGE SCALE GENOMIC DNA]</scope>
    <source>
        <strain evidence="12 13">KG-01</strain>
    </source>
</reference>
<dbReference type="Gene3D" id="3.30.9.10">
    <property type="entry name" value="D-Amino Acid Oxidase, subunit A, domain 2"/>
    <property type="match status" value="1"/>
</dbReference>
<dbReference type="Gene3D" id="3.50.50.60">
    <property type="entry name" value="FAD/NAD(P)-binding domain"/>
    <property type="match status" value="1"/>
</dbReference>
<sequence length="554" mass="61911">MFSAARRQDQIDQLNRQSFDVVIIGGGITGAGIALDAISRGLSVAIIDMQDFAGGTSSRSTKLVHGGLRYLKQAQVGIVAEVGRERKIVYENGVHITTPLGMLLPFYKGGQFGPTTTSIGLKVYDSLAGVKKSERRVMLSPEETLQKEPLLKKDGLRGGGLYVEYRTDDARLTIEVLKRAVELGAVALNYVKALSFIYDDNKKVAGIYAIDQITKREITIRGKAVVNAAGPWVNEVMERDPLASSKKALLRTKGVHIVIDQSIFPLKQSVYFDTEDGRMIFAIPREGKAYVGTTDTIYHDDPVEPVATSEDVAYILDAVHYIFPDVDVSFKDVESTWSGVRPLIYEKGKDPSEVSRKDEVWESESGLLTMAGGKLTGYRRMAEEVVDRLAKRKEFRGTGPCVTKELSLSGATMLTPENFDAYVAFKGDEGVQYGLTKKVAEELVHKYGTNIEDIYRILRVTKNDYKDRGLPVDLYLEVIYGMQFEMAYTPADVFIRRTGKLYFDIQQVRKYKDEVISLMSDYLEYTDHEKALHQQELEQLLEDATHFAKEGSHG</sequence>
<feature type="domain" description="Alpha-glycerophosphate oxidase C-terminal" evidence="11">
    <location>
        <begin position="401"/>
        <end position="529"/>
    </location>
</feature>
<dbReference type="PRINTS" id="PR01001">
    <property type="entry name" value="FADG3PDH"/>
</dbReference>
<dbReference type="Pfam" id="PF01266">
    <property type="entry name" value="DAO"/>
    <property type="match status" value="1"/>
</dbReference>
<keyword evidence="13" id="KW-1185">Reference proteome</keyword>
<dbReference type="PANTHER" id="PTHR11985:SF35">
    <property type="entry name" value="ANAEROBIC GLYCEROL-3-PHOSPHATE DEHYDROGENASE SUBUNIT A"/>
    <property type="match status" value="1"/>
</dbReference>
<keyword evidence="7 9" id="KW-0560">Oxidoreductase</keyword>
<organism evidence="12 13">
    <name type="scientific">Kurthia gibsonii</name>
    <dbReference type="NCBI Taxonomy" id="33946"/>
    <lineage>
        <taxon>Bacteria</taxon>
        <taxon>Bacillati</taxon>
        <taxon>Bacillota</taxon>
        <taxon>Bacilli</taxon>
        <taxon>Bacillales</taxon>
        <taxon>Caryophanaceae</taxon>
        <taxon>Kurthia</taxon>
    </lineage>
</organism>
<evidence type="ECO:0000313" key="13">
    <source>
        <dbReference type="Proteomes" id="UP001398420"/>
    </source>
</evidence>